<feature type="transmembrane region" description="Helical" evidence="1">
    <location>
        <begin position="34"/>
        <end position="53"/>
    </location>
</feature>
<keyword evidence="1" id="KW-0812">Transmembrane</keyword>
<organism evidence="2 3">
    <name type="scientific">bacterium (Candidatus Gribaldobacteria) CG_4_8_14_3_um_filter_42_11</name>
    <dbReference type="NCBI Taxonomy" id="2014267"/>
    <lineage>
        <taxon>Bacteria</taxon>
        <taxon>Candidatus Gribaldobacteria</taxon>
    </lineage>
</organism>
<evidence type="ECO:0008006" key="4">
    <source>
        <dbReference type="Google" id="ProtNLM"/>
    </source>
</evidence>
<name>A0A2M7IY27_9BACT</name>
<feature type="transmembrane region" description="Helical" evidence="1">
    <location>
        <begin position="60"/>
        <end position="76"/>
    </location>
</feature>
<reference evidence="3" key="1">
    <citation type="submission" date="2017-09" db="EMBL/GenBank/DDBJ databases">
        <title>Depth-based differentiation of microbial function through sediment-hosted aquifers and enrichment of novel symbionts in the deep terrestrial subsurface.</title>
        <authorList>
            <person name="Probst A.J."/>
            <person name="Ladd B."/>
            <person name="Jarett J.K."/>
            <person name="Geller-Mcgrath D.E."/>
            <person name="Sieber C.M.K."/>
            <person name="Emerson J.B."/>
            <person name="Anantharaman K."/>
            <person name="Thomas B.C."/>
            <person name="Malmstrom R."/>
            <person name="Stieglmeier M."/>
            <person name="Klingl A."/>
            <person name="Woyke T."/>
            <person name="Ryan C.M."/>
            <person name="Banfield J.F."/>
        </authorList>
    </citation>
    <scope>NUCLEOTIDE SEQUENCE [LARGE SCALE GENOMIC DNA]</scope>
</reference>
<feature type="transmembrane region" description="Helical" evidence="1">
    <location>
        <begin position="9"/>
        <end position="28"/>
    </location>
</feature>
<comment type="caution">
    <text evidence="2">The sequence shown here is derived from an EMBL/GenBank/DDBJ whole genome shotgun (WGS) entry which is preliminary data.</text>
</comment>
<feature type="transmembrane region" description="Helical" evidence="1">
    <location>
        <begin position="109"/>
        <end position="130"/>
    </location>
</feature>
<keyword evidence="1" id="KW-1133">Transmembrane helix</keyword>
<dbReference type="Proteomes" id="UP000230505">
    <property type="component" value="Unassembled WGS sequence"/>
</dbReference>
<accession>A0A2M7IY27</accession>
<sequence length="165" mass="19620">MKNNHLNMLIAKYLIWPLVLLALFFVELSFLPQLLPWGITIDFVFLLVFLSCFFREKNDYFSYFLATIAGGFLDIYSGQLFFGFWILFFVLLAWLIKKMSFLMQGLNVFSFLINFLVAYLFYKFFSWWLVWPNFSWLNFMITFALTGAIGVISFFIYASLHKKKS</sequence>
<protein>
    <recommendedName>
        <fullName evidence="4">Rod shape-determining protein MreD</fullName>
    </recommendedName>
</protein>
<feature type="transmembrane region" description="Helical" evidence="1">
    <location>
        <begin position="82"/>
        <end position="97"/>
    </location>
</feature>
<gene>
    <name evidence="2" type="ORF">COZ78_02435</name>
</gene>
<keyword evidence="1" id="KW-0472">Membrane</keyword>
<evidence type="ECO:0000256" key="1">
    <source>
        <dbReference type="SAM" id="Phobius"/>
    </source>
</evidence>
<evidence type="ECO:0000313" key="2">
    <source>
        <dbReference type="EMBL" id="PIX03059.1"/>
    </source>
</evidence>
<dbReference type="AlphaFoldDB" id="A0A2M7IY27"/>
<evidence type="ECO:0000313" key="3">
    <source>
        <dbReference type="Proteomes" id="UP000230505"/>
    </source>
</evidence>
<feature type="transmembrane region" description="Helical" evidence="1">
    <location>
        <begin position="136"/>
        <end position="160"/>
    </location>
</feature>
<proteinExistence type="predicted"/>
<dbReference type="EMBL" id="PFHV01000064">
    <property type="protein sequence ID" value="PIX03059.1"/>
    <property type="molecule type" value="Genomic_DNA"/>
</dbReference>